<gene>
    <name evidence="3" type="ORF">GGQ67_004175</name>
</gene>
<comment type="similarity">
    <text evidence="1">Belongs to the phD/YefM antitoxin family.</text>
</comment>
<evidence type="ECO:0000313" key="3">
    <source>
        <dbReference type="EMBL" id="MBB3966488.1"/>
    </source>
</evidence>
<dbReference type="RefSeq" id="WP_018901933.1">
    <property type="nucleotide sequence ID" value="NZ_JACIDW010000018.1"/>
</dbReference>
<reference evidence="3 4" key="1">
    <citation type="submission" date="2020-08" db="EMBL/GenBank/DDBJ databases">
        <title>Genomic Encyclopedia of Type Strains, Phase IV (KMG-IV): sequencing the most valuable type-strain genomes for metagenomic binning, comparative biology and taxonomic classification.</title>
        <authorList>
            <person name="Goeker M."/>
        </authorList>
    </citation>
    <scope>NUCLEOTIDE SEQUENCE [LARGE SCALE GENOMIC DNA]</scope>
    <source>
        <strain evidence="3 4">DSM 26575</strain>
    </source>
</reference>
<sequence length="86" mass="9761">MRISVKEAEGQLTELVRLANQGEEIVLTQDGRPSARITPLKKPLSAEEKSRIFNEVRERVRKMDLPPGPDAAHSQDFLYDEYGLPK</sequence>
<dbReference type="AlphaFoldDB" id="A0A7W6GC84"/>
<name>A0A7W6GC84_9HYPH</name>
<dbReference type="Proteomes" id="UP000582090">
    <property type="component" value="Unassembled WGS sequence"/>
</dbReference>
<comment type="caution">
    <text evidence="3">The sequence shown here is derived from an EMBL/GenBank/DDBJ whole genome shotgun (WGS) entry which is preliminary data.</text>
</comment>
<feature type="region of interest" description="Disordered" evidence="2">
    <location>
        <begin position="63"/>
        <end position="86"/>
    </location>
</feature>
<evidence type="ECO:0000256" key="2">
    <source>
        <dbReference type="SAM" id="MobiDB-lite"/>
    </source>
</evidence>
<dbReference type="NCBIfam" id="TIGR01552">
    <property type="entry name" value="phd_fam"/>
    <property type="match status" value="1"/>
</dbReference>
<organism evidence="3 4">
    <name type="scientific">Rhizobium metallidurans</name>
    <dbReference type="NCBI Taxonomy" id="1265931"/>
    <lineage>
        <taxon>Bacteria</taxon>
        <taxon>Pseudomonadati</taxon>
        <taxon>Pseudomonadota</taxon>
        <taxon>Alphaproteobacteria</taxon>
        <taxon>Hyphomicrobiales</taxon>
        <taxon>Rhizobiaceae</taxon>
        <taxon>Rhizobium/Agrobacterium group</taxon>
        <taxon>Rhizobium</taxon>
    </lineage>
</organism>
<protein>
    <submittedName>
        <fullName evidence="3">Prevent-host-death family protein</fullName>
    </submittedName>
</protein>
<dbReference type="SUPFAM" id="SSF143120">
    <property type="entry name" value="YefM-like"/>
    <property type="match status" value="1"/>
</dbReference>
<dbReference type="Gene3D" id="3.40.1620.10">
    <property type="entry name" value="YefM-like domain"/>
    <property type="match status" value="1"/>
</dbReference>
<dbReference type="EMBL" id="JACIDW010000018">
    <property type="protein sequence ID" value="MBB3966488.1"/>
    <property type="molecule type" value="Genomic_DNA"/>
</dbReference>
<dbReference type="InterPro" id="IPR036165">
    <property type="entry name" value="YefM-like_sf"/>
</dbReference>
<keyword evidence="4" id="KW-1185">Reference proteome</keyword>
<evidence type="ECO:0000256" key="1">
    <source>
        <dbReference type="ARBA" id="ARBA00009981"/>
    </source>
</evidence>
<evidence type="ECO:0000313" key="4">
    <source>
        <dbReference type="Proteomes" id="UP000582090"/>
    </source>
</evidence>
<proteinExistence type="inferred from homology"/>
<accession>A0A7W6GC84</accession>